<dbReference type="Pfam" id="PF13692">
    <property type="entry name" value="Glyco_trans_1_4"/>
    <property type="match status" value="1"/>
</dbReference>
<dbReference type="Pfam" id="PF13579">
    <property type="entry name" value="Glyco_trans_4_4"/>
    <property type="match status" value="1"/>
</dbReference>
<proteinExistence type="predicted"/>
<dbReference type="Proteomes" id="UP001251524">
    <property type="component" value="Unassembled WGS sequence"/>
</dbReference>
<evidence type="ECO:0000259" key="1">
    <source>
        <dbReference type="Pfam" id="PF13579"/>
    </source>
</evidence>
<dbReference type="SUPFAM" id="SSF53756">
    <property type="entry name" value="UDP-Glycosyltransferase/glycogen phosphorylase"/>
    <property type="match status" value="1"/>
</dbReference>
<reference evidence="2 3" key="1">
    <citation type="submission" date="2023-07" db="EMBL/GenBank/DDBJ databases">
        <title>Sorghum-associated microbial communities from plants grown in Nebraska, USA.</title>
        <authorList>
            <person name="Schachtman D."/>
        </authorList>
    </citation>
    <scope>NUCLEOTIDE SEQUENCE [LARGE SCALE GENOMIC DNA]</scope>
    <source>
        <strain evidence="2 3">BE198</strain>
    </source>
</reference>
<dbReference type="EMBL" id="JAVDVY010000003">
    <property type="protein sequence ID" value="MDR7135851.1"/>
    <property type="molecule type" value="Genomic_DNA"/>
</dbReference>
<dbReference type="PANTHER" id="PTHR12526:SF638">
    <property type="entry name" value="SPORE COAT PROTEIN SA"/>
    <property type="match status" value="1"/>
</dbReference>
<evidence type="ECO:0000313" key="2">
    <source>
        <dbReference type="EMBL" id="MDR7135851.1"/>
    </source>
</evidence>
<dbReference type="InterPro" id="IPR028098">
    <property type="entry name" value="Glyco_trans_4-like_N"/>
</dbReference>
<protein>
    <submittedName>
        <fullName evidence="2">Glycosyltransferase involved in cell wall biosynthesis</fullName>
    </submittedName>
</protein>
<accession>A0ABU1WE20</accession>
<dbReference type="PANTHER" id="PTHR12526">
    <property type="entry name" value="GLYCOSYLTRANSFERASE"/>
    <property type="match status" value="1"/>
</dbReference>
<evidence type="ECO:0000313" key="3">
    <source>
        <dbReference type="Proteomes" id="UP001251524"/>
    </source>
</evidence>
<comment type="caution">
    <text evidence="2">The sequence shown here is derived from an EMBL/GenBank/DDBJ whole genome shotgun (WGS) entry which is preliminary data.</text>
</comment>
<dbReference type="RefSeq" id="WP_310063871.1">
    <property type="nucleotide sequence ID" value="NZ_JAVDVY010000003.1"/>
</dbReference>
<gene>
    <name evidence="2" type="ORF">J2X06_003069</name>
</gene>
<dbReference type="Gene3D" id="3.40.50.2000">
    <property type="entry name" value="Glycogen Phosphorylase B"/>
    <property type="match status" value="2"/>
</dbReference>
<organism evidence="2 3">
    <name type="scientific">Lysobacter niastensis</name>
    <dbReference type="NCBI Taxonomy" id="380629"/>
    <lineage>
        <taxon>Bacteria</taxon>
        <taxon>Pseudomonadati</taxon>
        <taxon>Pseudomonadota</taxon>
        <taxon>Gammaproteobacteria</taxon>
        <taxon>Lysobacterales</taxon>
        <taxon>Lysobacteraceae</taxon>
        <taxon>Lysobacter</taxon>
    </lineage>
</organism>
<sequence>MTPPHAGSGRKIVLFANTDWYLYNFRRSLALALRDAGHEVLLISPPGPYGERLRALGLRWEPVPMDRRSLNPLREAALLWFLWRLLRREQPDLVHAFTIKCAVYGSLAARLAQVPARINAVAGMGYVFTSQSRKARLLRPLVRALMHVALDGRNARLILQNPDDVALFERAGIVDRERIRMIPGSGVDCSRFSGGGRNPAGPLRVLLAARLLWDKGLAEYVAAARALRAQGREIEFLLAGDPDPGNPAAVTEARVRSWVEEGVVEWLGHVDDMPALLASVNIVVLPSFREGLPKGLIEAAACGLPLVTTDVPGCREVVSDGVDGLLVAARDADALADAIARLQDDPELAARLGRAARNKALAQFDENIVIRRTLETHEELLALG</sequence>
<keyword evidence="3" id="KW-1185">Reference proteome</keyword>
<name>A0ABU1WE20_9GAMM</name>
<dbReference type="CDD" id="cd03808">
    <property type="entry name" value="GT4_CapM-like"/>
    <property type="match status" value="1"/>
</dbReference>
<feature type="domain" description="Glycosyltransferase subfamily 4-like N-terminal" evidence="1">
    <location>
        <begin position="27"/>
        <end position="183"/>
    </location>
</feature>